<gene>
    <name evidence="8" type="ORF">BRAFLDRAFT_124636</name>
</gene>
<dbReference type="PANTHER" id="PTHR23320:SF173">
    <property type="entry name" value="MARVEL DOMAIN-CONTAINING PROTEIN-RELATED"/>
    <property type="match status" value="1"/>
</dbReference>
<dbReference type="PANTHER" id="PTHR23320">
    <property type="entry name" value="MEMBRANE-SPANNING 4-DOMAINS SUBFAMILY A MS4A -RELATED"/>
    <property type="match status" value="1"/>
</dbReference>
<feature type="region of interest" description="Disordered" evidence="6">
    <location>
        <begin position="233"/>
        <end position="253"/>
    </location>
</feature>
<evidence type="ECO:0000256" key="3">
    <source>
        <dbReference type="ARBA" id="ARBA00022692"/>
    </source>
</evidence>
<dbReference type="InterPro" id="IPR007237">
    <property type="entry name" value="CD20-like"/>
</dbReference>
<evidence type="ECO:0000256" key="5">
    <source>
        <dbReference type="ARBA" id="ARBA00023136"/>
    </source>
</evidence>
<dbReference type="InParanoid" id="C3Y331"/>
<evidence type="ECO:0000256" key="4">
    <source>
        <dbReference type="ARBA" id="ARBA00022989"/>
    </source>
</evidence>
<sequence length="371" mass="39039">MPAFPFGTAKALSALHLVVGVAGIVLGVAELFFKTREDARNQHNKAIQLSVGDVGTPIIGGLWFLLVGSVGASLEPGGPNNKCKIAAYHVLSVVSGVLFAPAMGIIAANSISQRHDAPCTAETCAEASGILGIQAAVIAAAVVEVCLSVTTATICCCWAPPSTAQVMPMSVPYTIQVVPQSPNPAQAGGRLLVPQPQFYLPNQVITEDIDFKKTTTDEEQVCKPYDTGIVAREDVKKSSSSQTPPPARDVGCNTQDKLIPWLGISAEELENARATLRPPPTKKAWAAAPRAILRRFTKQQNGHVWPLAIPKRHATEKKEDGSGYGNSGPNPSTSKGIDFMDIGSSSDDKMESKPPTAPSPPPSPLPGVVIE</sequence>
<keyword evidence="5 7" id="KW-0472">Membrane</keyword>
<feature type="transmembrane region" description="Helical" evidence="7">
    <location>
        <begin position="86"/>
        <end position="108"/>
    </location>
</feature>
<keyword evidence="4 7" id="KW-1133">Transmembrane helix</keyword>
<name>C3Y331_BRAFL</name>
<evidence type="ECO:0000256" key="7">
    <source>
        <dbReference type="SAM" id="Phobius"/>
    </source>
</evidence>
<organism>
    <name type="scientific">Branchiostoma floridae</name>
    <name type="common">Florida lancelet</name>
    <name type="synonym">Amphioxus</name>
    <dbReference type="NCBI Taxonomy" id="7739"/>
    <lineage>
        <taxon>Eukaryota</taxon>
        <taxon>Metazoa</taxon>
        <taxon>Chordata</taxon>
        <taxon>Cephalochordata</taxon>
        <taxon>Leptocardii</taxon>
        <taxon>Amphioxiformes</taxon>
        <taxon>Branchiostomatidae</taxon>
        <taxon>Branchiostoma</taxon>
    </lineage>
</organism>
<comment type="similarity">
    <text evidence="2">Belongs to the MS4A family.</text>
</comment>
<evidence type="ECO:0000256" key="6">
    <source>
        <dbReference type="SAM" id="MobiDB-lite"/>
    </source>
</evidence>
<dbReference type="GO" id="GO:0016020">
    <property type="term" value="C:membrane"/>
    <property type="evidence" value="ECO:0007669"/>
    <property type="project" value="UniProtKB-SubCell"/>
</dbReference>
<dbReference type="InterPro" id="IPR030417">
    <property type="entry name" value="MS4A"/>
</dbReference>
<accession>C3Y331</accession>
<evidence type="ECO:0000256" key="2">
    <source>
        <dbReference type="ARBA" id="ARBA00009565"/>
    </source>
</evidence>
<feature type="region of interest" description="Disordered" evidence="6">
    <location>
        <begin position="308"/>
        <end position="371"/>
    </location>
</feature>
<protein>
    <submittedName>
        <fullName evidence="8">Uncharacterized protein</fullName>
    </submittedName>
</protein>
<dbReference type="Pfam" id="PF04103">
    <property type="entry name" value="CD20"/>
    <property type="match status" value="1"/>
</dbReference>
<feature type="transmembrane region" description="Helical" evidence="7">
    <location>
        <begin position="54"/>
        <end position="74"/>
    </location>
</feature>
<feature type="compositionally biased region" description="Pro residues" evidence="6">
    <location>
        <begin position="355"/>
        <end position="365"/>
    </location>
</feature>
<proteinExistence type="inferred from homology"/>
<dbReference type="EMBL" id="GG666482">
    <property type="protein sequence ID" value="EEN65443.1"/>
    <property type="molecule type" value="Genomic_DNA"/>
</dbReference>
<comment type="subcellular location">
    <subcellularLocation>
        <location evidence="1">Membrane</location>
        <topology evidence="1">Multi-pass membrane protein</topology>
    </subcellularLocation>
</comment>
<evidence type="ECO:0000256" key="1">
    <source>
        <dbReference type="ARBA" id="ARBA00004141"/>
    </source>
</evidence>
<keyword evidence="3 7" id="KW-0812">Transmembrane</keyword>
<evidence type="ECO:0000313" key="8">
    <source>
        <dbReference type="EMBL" id="EEN65443.1"/>
    </source>
</evidence>
<reference evidence="8" key="1">
    <citation type="journal article" date="2008" name="Nature">
        <title>The amphioxus genome and the evolution of the chordate karyotype.</title>
        <authorList>
            <consortium name="US DOE Joint Genome Institute (JGI-PGF)"/>
            <person name="Putnam N.H."/>
            <person name="Butts T."/>
            <person name="Ferrier D.E.K."/>
            <person name="Furlong R.F."/>
            <person name="Hellsten U."/>
            <person name="Kawashima T."/>
            <person name="Robinson-Rechavi M."/>
            <person name="Shoguchi E."/>
            <person name="Terry A."/>
            <person name="Yu J.-K."/>
            <person name="Benito-Gutierrez E.L."/>
            <person name="Dubchak I."/>
            <person name="Garcia-Fernandez J."/>
            <person name="Gibson-Brown J.J."/>
            <person name="Grigoriev I.V."/>
            <person name="Horton A.C."/>
            <person name="de Jong P.J."/>
            <person name="Jurka J."/>
            <person name="Kapitonov V.V."/>
            <person name="Kohara Y."/>
            <person name="Kuroki Y."/>
            <person name="Lindquist E."/>
            <person name="Lucas S."/>
            <person name="Osoegawa K."/>
            <person name="Pennacchio L.A."/>
            <person name="Salamov A.A."/>
            <person name="Satou Y."/>
            <person name="Sauka-Spengler T."/>
            <person name="Schmutz J."/>
            <person name="Shin-I T."/>
            <person name="Toyoda A."/>
            <person name="Bronner-Fraser M."/>
            <person name="Fujiyama A."/>
            <person name="Holland L.Z."/>
            <person name="Holland P.W.H."/>
            <person name="Satoh N."/>
            <person name="Rokhsar D.S."/>
        </authorList>
    </citation>
    <scope>NUCLEOTIDE SEQUENCE [LARGE SCALE GENOMIC DNA]</scope>
    <source>
        <strain evidence="8">S238N-H82</strain>
        <tissue evidence="8">Testes</tissue>
    </source>
</reference>
<dbReference type="AlphaFoldDB" id="C3Y331"/>
<feature type="transmembrane region" description="Helical" evidence="7">
    <location>
        <begin position="12"/>
        <end position="33"/>
    </location>
</feature>